<dbReference type="AlphaFoldDB" id="A0A839HTT8"/>
<dbReference type="Pfam" id="PF07394">
    <property type="entry name" value="DUF1501"/>
    <property type="match status" value="1"/>
</dbReference>
<name>A0A839HTT8_9BURK</name>
<dbReference type="EMBL" id="JACIVI010000005">
    <property type="protein sequence ID" value="MBB1162899.1"/>
    <property type="molecule type" value="Genomic_DNA"/>
</dbReference>
<evidence type="ECO:0000313" key="2">
    <source>
        <dbReference type="Proteomes" id="UP000586093"/>
    </source>
</evidence>
<dbReference type="PANTHER" id="PTHR43737:SF1">
    <property type="entry name" value="DUF1501 DOMAIN-CONTAINING PROTEIN"/>
    <property type="match status" value="1"/>
</dbReference>
<gene>
    <name evidence="1" type="ORF">H4F90_13020</name>
</gene>
<sequence length="405" mass="44334">MKPVSHAPCGLPRRALLQAGLAMSLPGALQRAVAAAPAAPGGRPRILVVLELSGGNDGLNTLVPYGDDAYYRHRPRLGIRPEKLRRIDDHFGFNPGLAGFERLYKDGKMAIVHGCGYAQPSFSHFTSMAYWHTGAPNAGEDSGWVGRLADAMDPAATPGFLVNVDEVQSLAVRARRHLALGFDDPRRFVRKGLHETRPLLDAAVPPAPEDPPALRFMREVAVSARDSSQRVREAWARYKSPVDYGIVPLDLPKIAAMIDAGLPTRLYYTAYRHNAFDTHVQQAELHQRLLTYTADAIAGFQRDLERIGRADEVMLLVFSEFGRRVPENTSLGTDHGTANQMYLIGRGVRGGHHGQPPSLTALDAGDNLIHTTDFRRVYASVIEGWLGADAGAVLRGRFETLPLFA</sequence>
<keyword evidence="2" id="KW-1185">Reference proteome</keyword>
<dbReference type="Proteomes" id="UP000586093">
    <property type="component" value="Unassembled WGS sequence"/>
</dbReference>
<organism evidence="1 2">
    <name type="scientific">Aquariibacter albus</name>
    <dbReference type="NCBI Taxonomy" id="2759899"/>
    <lineage>
        <taxon>Bacteria</taxon>
        <taxon>Pseudomonadati</taxon>
        <taxon>Pseudomonadota</taxon>
        <taxon>Betaproteobacteria</taxon>
        <taxon>Burkholderiales</taxon>
        <taxon>Sphaerotilaceae</taxon>
        <taxon>Aquariibacter</taxon>
    </lineage>
</organism>
<proteinExistence type="predicted"/>
<dbReference type="RefSeq" id="WP_182665290.1">
    <property type="nucleotide sequence ID" value="NZ_JACIVI010000005.1"/>
</dbReference>
<protein>
    <submittedName>
        <fullName evidence="1">DUF1501 domain-containing protein</fullName>
    </submittedName>
</protein>
<accession>A0A839HTT8</accession>
<reference evidence="1 2" key="1">
    <citation type="submission" date="2020-08" db="EMBL/GenBank/DDBJ databases">
        <title>Aquariorum lacteus gen. nov., sp. nov., a new member of the family Comamonadaceae, isolated from freshwater aquarium.</title>
        <authorList>
            <person name="Chun S.-J."/>
        </authorList>
    </citation>
    <scope>NUCLEOTIDE SEQUENCE [LARGE SCALE GENOMIC DNA]</scope>
    <source>
        <strain evidence="1 2">SJAQ100</strain>
    </source>
</reference>
<comment type="caution">
    <text evidence="1">The sequence shown here is derived from an EMBL/GenBank/DDBJ whole genome shotgun (WGS) entry which is preliminary data.</text>
</comment>
<dbReference type="InterPro" id="IPR010869">
    <property type="entry name" value="DUF1501"/>
</dbReference>
<dbReference type="PANTHER" id="PTHR43737">
    <property type="entry name" value="BLL7424 PROTEIN"/>
    <property type="match status" value="1"/>
</dbReference>
<evidence type="ECO:0000313" key="1">
    <source>
        <dbReference type="EMBL" id="MBB1162899.1"/>
    </source>
</evidence>